<dbReference type="Proteomes" id="UP000177165">
    <property type="component" value="Unassembled WGS sequence"/>
</dbReference>
<organism evidence="1 2">
    <name type="scientific">Candidatus Kerfeldbacteria bacterium RIFCSPHIGHO2_02_FULL_42_14</name>
    <dbReference type="NCBI Taxonomy" id="1798540"/>
    <lineage>
        <taxon>Bacteria</taxon>
        <taxon>Candidatus Kerfeldiibacteriota</taxon>
    </lineage>
</organism>
<evidence type="ECO:0000313" key="1">
    <source>
        <dbReference type="EMBL" id="OGY79280.1"/>
    </source>
</evidence>
<sequence length="444" mass="50339">MLYFMQFRFIKLFLFFFFAASIFIFVFQAHTARALEEPALTVSNIQAEAGDTFAIISFTAENVPTAAQATIKYRKDGEDVTFSTGSNYFYDGATSILLYDLLPQTKYFYTVLIEEGTSYEDLYKSSSKSFTTKNVDFVSLSRVTPSKAKPGAEVTIEGKGFGKRAGEVIFGYCFAECKGTIVSWTDIKIVATVGTRATNGPVTVHAYPASGFRSTIYSKEVRGGDVTVNNGDTSYFVIDRRKCGQGIRAKTYNEIANINNIYFAEYGRGAGCNELTFHVQRRTPHDRLRDWLRTQDEGKWWQKITKNYMGKTIYDAKTGIYLVTPSGLRRVHDFQTALAWGLIIDDAKLVEDFYDPAKGYAEKYIHSGVRSYGDYENQLLYRNGPYFDAIEAFLGGEEIDTGNARLDSYIEDHQNLIIKMNPMDTDDEDYRDICTDHLRCGKRY</sequence>
<accession>A0A1G2ATD0</accession>
<protein>
    <recommendedName>
        <fullName evidence="3">IPT/TIG domain-containing protein</fullName>
    </recommendedName>
</protein>
<dbReference type="InterPro" id="IPR014756">
    <property type="entry name" value="Ig_E-set"/>
</dbReference>
<dbReference type="AlphaFoldDB" id="A0A1G2ATD0"/>
<dbReference type="InterPro" id="IPR013783">
    <property type="entry name" value="Ig-like_fold"/>
</dbReference>
<reference evidence="1 2" key="1">
    <citation type="journal article" date="2016" name="Nat. Commun.">
        <title>Thousands of microbial genomes shed light on interconnected biogeochemical processes in an aquifer system.</title>
        <authorList>
            <person name="Anantharaman K."/>
            <person name="Brown C.T."/>
            <person name="Hug L.A."/>
            <person name="Sharon I."/>
            <person name="Castelle C.J."/>
            <person name="Probst A.J."/>
            <person name="Thomas B.C."/>
            <person name="Singh A."/>
            <person name="Wilkins M.J."/>
            <person name="Karaoz U."/>
            <person name="Brodie E.L."/>
            <person name="Williams K.H."/>
            <person name="Hubbard S.S."/>
            <person name="Banfield J.F."/>
        </authorList>
    </citation>
    <scope>NUCLEOTIDE SEQUENCE [LARGE SCALE GENOMIC DNA]</scope>
</reference>
<name>A0A1G2ATD0_9BACT</name>
<dbReference type="Gene3D" id="2.60.40.10">
    <property type="entry name" value="Immunoglobulins"/>
    <property type="match status" value="1"/>
</dbReference>
<comment type="caution">
    <text evidence="1">The sequence shown here is derived from an EMBL/GenBank/DDBJ whole genome shotgun (WGS) entry which is preliminary data.</text>
</comment>
<gene>
    <name evidence="1" type="ORF">A3B74_00300</name>
</gene>
<dbReference type="EMBL" id="MHKB01000009">
    <property type="protein sequence ID" value="OGY79280.1"/>
    <property type="molecule type" value="Genomic_DNA"/>
</dbReference>
<evidence type="ECO:0008006" key="3">
    <source>
        <dbReference type="Google" id="ProtNLM"/>
    </source>
</evidence>
<evidence type="ECO:0000313" key="2">
    <source>
        <dbReference type="Proteomes" id="UP000177165"/>
    </source>
</evidence>
<proteinExistence type="predicted"/>
<dbReference type="SUPFAM" id="SSF81296">
    <property type="entry name" value="E set domains"/>
    <property type="match status" value="1"/>
</dbReference>